<dbReference type="AlphaFoldDB" id="A0A164YVK4"/>
<dbReference type="EMBL" id="KV419397">
    <property type="protein sequence ID" value="KZS97279.1"/>
    <property type="molecule type" value="Genomic_DNA"/>
</dbReference>
<proteinExistence type="predicted"/>
<accession>A0A164YVK4</accession>
<keyword evidence="3" id="KW-1185">Reference proteome</keyword>
<feature type="compositionally biased region" description="Polar residues" evidence="1">
    <location>
        <begin position="1"/>
        <end position="13"/>
    </location>
</feature>
<feature type="region of interest" description="Disordered" evidence="1">
    <location>
        <begin position="1"/>
        <end position="24"/>
    </location>
</feature>
<evidence type="ECO:0000313" key="2">
    <source>
        <dbReference type="EMBL" id="KZS97279.1"/>
    </source>
</evidence>
<evidence type="ECO:0000313" key="3">
    <source>
        <dbReference type="Proteomes" id="UP000076722"/>
    </source>
</evidence>
<evidence type="ECO:0000256" key="1">
    <source>
        <dbReference type="SAM" id="MobiDB-lite"/>
    </source>
</evidence>
<gene>
    <name evidence="2" type="ORF">SISNIDRAFT_249033</name>
</gene>
<protein>
    <submittedName>
        <fullName evidence="2">Uncharacterized protein</fullName>
    </submittedName>
</protein>
<dbReference type="Proteomes" id="UP000076722">
    <property type="component" value="Unassembled WGS sequence"/>
</dbReference>
<name>A0A164YVK4_9AGAM</name>
<organism evidence="2 3">
    <name type="scientific">Sistotremastrum niveocremeum HHB9708</name>
    <dbReference type="NCBI Taxonomy" id="1314777"/>
    <lineage>
        <taxon>Eukaryota</taxon>
        <taxon>Fungi</taxon>
        <taxon>Dikarya</taxon>
        <taxon>Basidiomycota</taxon>
        <taxon>Agaricomycotina</taxon>
        <taxon>Agaricomycetes</taxon>
        <taxon>Sistotremastrales</taxon>
        <taxon>Sistotremastraceae</taxon>
        <taxon>Sertulicium</taxon>
        <taxon>Sertulicium niveocremeum</taxon>
    </lineage>
</organism>
<sequence>MMIYFPSSTFQKQPKSHSGGGGHLSLGNRRRSAAWTLNVLQIVVDDHEVLRFRRASAVAIWFFVPTAVVDVPKRGLNSDYRSAPFSPRHHLGRNHRMDISNLIVQALIGPINAVHANATLLAERYPHFSLSLEHWPRSQDISQLPWNESQNIL</sequence>
<reference evidence="2 3" key="1">
    <citation type="journal article" date="2016" name="Mol. Biol. Evol.">
        <title>Comparative Genomics of Early-Diverging Mushroom-Forming Fungi Provides Insights into the Origins of Lignocellulose Decay Capabilities.</title>
        <authorList>
            <person name="Nagy L.G."/>
            <person name="Riley R."/>
            <person name="Tritt A."/>
            <person name="Adam C."/>
            <person name="Daum C."/>
            <person name="Floudas D."/>
            <person name="Sun H."/>
            <person name="Yadav J.S."/>
            <person name="Pangilinan J."/>
            <person name="Larsson K.H."/>
            <person name="Matsuura K."/>
            <person name="Barry K."/>
            <person name="Labutti K."/>
            <person name="Kuo R."/>
            <person name="Ohm R.A."/>
            <person name="Bhattacharya S.S."/>
            <person name="Shirouzu T."/>
            <person name="Yoshinaga Y."/>
            <person name="Martin F.M."/>
            <person name="Grigoriev I.V."/>
            <person name="Hibbett D.S."/>
        </authorList>
    </citation>
    <scope>NUCLEOTIDE SEQUENCE [LARGE SCALE GENOMIC DNA]</scope>
    <source>
        <strain evidence="2 3">HHB9708</strain>
    </source>
</reference>